<reference evidence="5 6" key="1">
    <citation type="journal article" date="2019" name="Mol. Biol. Evol.">
        <title>Blast fungal genomes show frequent chromosomal changes, gene gains and losses, and effector gene turnover.</title>
        <authorList>
            <person name="Gomez Luciano L.B."/>
            <person name="Jason Tsai I."/>
            <person name="Chuma I."/>
            <person name="Tosa Y."/>
            <person name="Chen Y.H."/>
            <person name="Li J.Y."/>
            <person name="Li M.Y."/>
            <person name="Jade Lu M.Y."/>
            <person name="Nakayashiki H."/>
            <person name="Li W.H."/>
        </authorList>
    </citation>
    <scope>NUCLEOTIDE SEQUENCE [LARGE SCALE GENOMIC DNA]</scope>
    <source>
        <strain evidence="5">MZ5-1-6</strain>
    </source>
</reference>
<dbReference type="Gene3D" id="3.40.50.1820">
    <property type="entry name" value="alpha/beta hydrolase"/>
    <property type="match status" value="1"/>
</dbReference>
<dbReference type="GO" id="GO:0005576">
    <property type="term" value="C:extracellular region"/>
    <property type="evidence" value="ECO:0007669"/>
    <property type="project" value="InterPro"/>
</dbReference>
<dbReference type="GO" id="GO:0030248">
    <property type="term" value="F:cellulose binding"/>
    <property type="evidence" value="ECO:0007669"/>
    <property type="project" value="InterPro"/>
</dbReference>
<dbReference type="EMBL" id="CP034207">
    <property type="protein sequence ID" value="QBZ60679.1"/>
    <property type="molecule type" value="Genomic_DNA"/>
</dbReference>
<keyword evidence="1 3" id="KW-0732">Signal</keyword>
<dbReference type="Proteomes" id="UP000294847">
    <property type="component" value="Chromosome 4"/>
</dbReference>
<dbReference type="InterPro" id="IPR035971">
    <property type="entry name" value="CBD_sf"/>
</dbReference>
<gene>
    <name evidence="5" type="ORF">PoMZ_07621</name>
</gene>
<dbReference type="SMART" id="SM00236">
    <property type="entry name" value="fCBD"/>
    <property type="match status" value="1"/>
</dbReference>
<dbReference type="PROSITE" id="PS00562">
    <property type="entry name" value="CBM1_1"/>
    <property type="match status" value="1"/>
</dbReference>
<evidence type="ECO:0000259" key="4">
    <source>
        <dbReference type="PROSITE" id="PS51164"/>
    </source>
</evidence>
<dbReference type="PANTHER" id="PTHR33428">
    <property type="entry name" value="CHLOROPHYLLASE-2, CHLOROPLASTIC"/>
    <property type="match status" value="1"/>
</dbReference>
<feature type="signal peptide" evidence="3">
    <location>
        <begin position="1"/>
        <end position="18"/>
    </location>
</feature>
<evidence type="ECO:0000256" key="3">
    <source>
        <dbReference type="SAM" id="SignalP"/>
    </source>
</evidence>
<feature type="domain" description="CBM1" evidence="4">
    <location>
        <begin position="292"/>
        <end position="327"/>
    </location>
</feature>
<sequence length="327" mass="33765">MRLTSVILGLAAFAGASPSKILEARQSVGDGPFGPAGFQTHASLPRHTIYRPNNAAAAGAMPVFIWGNGACSGDGTSARNFLAQIASYGFLVVSQGVPGGGGSTTIDQMREAVTWAANGAGGAFNVDRTKIMTAGYSCGGTEAYAFIDDARVSSIGIYNSGMLGNYDQAKTIRKPVIIALGGPSDIAYPNGERDYNNIPASTPTWKGNLNRVGHGGTYGEANGGLYAKATYKWLQWQFKGDQSAGAYFVGNAALSDGWNNITSKSINVGGTTPGNPPPTTTNPPTTPPPSTNCAGLYGQCGGSGWSGPTCCSQGTCRASNQWYSQCL</sequence>
<feature type="compositionally biased region" description="Pro residues" evidence="2">
    <location>
        <begin position="274"/>
        <end position="288"/>
    </location>
</feature>
<dbReference type="InterPro" id="IPR000254">
    <property type="entry name" value="CBD"/>
</dbReference>
<dbReference type="SUPFAM" id="SSF57180">
    <property type="entry name" value="Cellulose-binding domain"/>
    <property type="match status" value="1"/>
</dbReference>
<evidence type="ECO:0000256" key="1">
    <source>
        <dbReference type="ARBA" id="ARBA00022729"/>
    </source>
</evidence>
<proteinExistence type="predicted"/>
<organism evidence="5 6">
    <name type="scientific">Pyricularia oryzae</name>
    <name type="common">Rice blast fungus</name>
    <name type="synonym">Magnaporthe oryzae</name>
    <dbReference type="NCBI Taxonomy" id="318829"/>
    <lineage>
        <taxon>Eukaryota</taxon>
        <taxon>Fungi</taxon>
        <taxon>Dikarya</taxon>
        <taxon>Ascomycota</taxon>
        <taxon>Pezizomycotina</taxon>
        <taxon>Sordariomycetes</taxon>
        <taxon>Sordariomycetidae</taxon>
        <taxon>Magnaporthales</taxon>
        <taxon>Pyriculariaceae</taxon>
        <taxon>Pyricularia</taxon>
    </lineage>
</organism>
<accession>A0A4P7NFL4</accession>
<dbReference type="Pfam" id="PF00734">
    <property type="entry name" value="CBM_1"/>
    <property type="match status" value="1"/>
</dbReference>
<dbReference type="PROSITE" id="PS51164">
    <property type="entry name" value="CBM1_2"/>
    <property type="match status" value="1"/>
</dbReference>
<evidence type="ECO:0000256" key="2">
    <source>
        <dbReference type="SAM" id="MobiDB-lite"/>
    </source>
</evidence>
<name>A0A4P7NFL4_PYROR</name>
<feature type="region of interest" description="Disordered" evidence="2">
    <location>
        <begin position="265"/>
        <end position="288"/>
    </location>
</feature>
<dbReference type="PANTHER" id="PTHR33428:SF14">
    <property type="entry name" value="CARBOXYLESTERASE TYPE B DOMAIN-CONTAINING PROTEIN"/>
    <property type="match status" value="1"/>
</dbReference>
<dbReference type="InterPro" id="IPR029058">
    <property type="entry name" value="AB_hydrolase_fold"/>
</dbReference>
<protein>
    <recommendedName>
        <fullName evidence="4">CBM1 domain-containing protein</fullName>
    </recommendedName>
</protein>
<dbReference type="SUPFAM" id="SSF53474">
    <property type="entry name" value="alpha/beta-Hydrolases"/>
    <property type="match status" value="1"/>
</dbReference>
<evidence type="ECO:0000313" key="6">
    <source>
        <dbReference type="Proteomes" id="UP000294847"/>
    </source>
</evidence>
<dbReference type="AlphaFoldDB" id="A0A4P7NFL4"/>
<evidence type="ECO:0000313" key="5">
    <source>
        <dbReference type="EMBL" id="QBZ60679.1"/>
    </source>
</evidence>
<feature type="chain" id="PRO_5020968463" description="CBM1 domain-containing protein" evidence="3">
    <location>
        <begin position="19"/>
        <end position="327"/>
    </location>
</feature>
<dbReference type="GO" id="GO:0005975">
    <property type="term" value="P:carbohydrate metabolic process"/>
    <property type="evidence" value="ECO:0007669"/>
    <property type="project" value="InterPro"/>
</dbReference>